<dbReference type="InterPro" id="IPR018793">
    <property type="entry name" value="Cyt_c_oxidase_assmbl_Pet191"/>
</dbReference>
<evidence type="ECO:0000313" key="5">
    <source>
        <dbReference type="Proteomes" id="UP000673691"/>
    </source>
</evidence>
<dbReference type="GO" id="GO:0033617">
    <property type="term" value="P:mitochondrial respiratory chain complex IV assembly"/>
    <property type="evidence" value="ECO:0007669"/>
    <property type="project" value="TreeGrafter"/>
</dbReference>
<evidence type="ECO:0000256" key="2">
    <source>
        <dbReference type="ARBA" id="ARBA00023157"/>
    </source>
</evidence>
<dbReference type="GO" id="GO:0005739">
    <property type="term" value="C:mitochondrion"/>
    <property type="evidence" value="ECO:0007669"/>
    <property type="project" value="TreeGrafter"/>
</dbReference>
<dbReference type="PANTHER" id="PTHR28627:SF1">
    <property type="entry name" value="CYTOCHROME C OXIDASE ASSEMBLY FACTOR 5"/>
    <property type="match status" value="1"/>
</dbReference>
<accession>A0A8H8A2H4</accession>
<comment type="caution">
    <text evidence="4">The sequence shown here is derived from an EMBL/GenBank/DDBJ whole genome shotgun (WGS) entry which is preliminary data.</text>
</comment>
<evidence type="ECO:0000256" key="1">
    <source>
        <dbReference type="ARBA" id="ARBA00007785"/>
    </source>
</evidence>
<organism evidence="4 5">
    <name type="scientific">Olpidium bornovanus</name>
    <dbReference type="NCBI Taxonomy" id="278681"/>
    <lineage>
        <taxon>Eukaryota</taxon>
        <taxon>Fungi</taxon>
        <taxon>Fungi incertae sedis</taxon>
        <taxon>Olpidiomycota</taxon>
        <taxon>Olpidiomycotina</taxon>
        <taxon>Olpidiomycetes</taxon>
        <taxon>Olpidiales</taxon>
        <taxon>Olpidiaceae</taxon>
        <taxon>Olpidium</taxon>
    </lineage>
</organism>
<dbReference type="OrthoDB" id="282149at2759"/>
<sequence length="402" mass="44560">ETKRPPHDDRTTERPHDRGQRASERTTRARTRPRAPPGGPPSGKFSPPVASPLPRAPERAPPFLEPAGGEGGDLFEVCMASVSARARREAQNRRALAAPDLRSFRKRRELFNEDMPSSCQDLRFEIIRCVNKSDCMKIYGREFHDCLSRKRVYELPQECHAVLYALFECKRSMVSMGGNRRTFSFGRFFLGNTSHPQPARPPPPSLARLRKMAAPLVFSGFVLMTFRVPPHPFPATLFPRLFPGCIPVPFSPVARHAETFPAHLRSCADTVLGGGQTVHNVSLGALVARPSWLQSCSLIPVARNAEIVPTRLRARAETALGGEQTVYNVCVRSPGRPSLKKTELLALNLFPDAGENPKKCGRGRGTAGTTRGRPRPTRRVVFPQRVALFPILAPTLFSIWPG</sequence>
<proteinExistence type="inferred from homology"/>
<dbReference type="Proteomes" id="UP000673691">
    <property type="component" value="Unassembled WGS sequence"/>
</dbReference>
<feature type="compositionally biased region" description="Pro residues" evidence="3">
    <location>
        <begin position="49"/>
        <end position="64"/>
    </location>
</feature>
<dbReference type="Pfam" id="PF10203">
    <property type="entry name" value="Pet191_N"/>
    <property type="match status" value="1"/>
</dbReference>
<dbReference type="EMBL" id="JAEFCI010000518">
    <property type="protein sequence ID" value="KAG5463488.1"/>
    <property type="molecule type" value="Genomic_DNA"/>
</dbReference>
<comment type="similarity">
    <text evidence="1">Belongs to the PET191 family.</text>
</comment>
<evidence type="ECO:0000313" key="4">
    <source>
        <dbReference type="EMBL" id="KAG5463488.1"/>
    </source>
</evidence>
<feature type="region of interest" description="Disordered" evidence="3">
    <location>
        <begin position="356"/>
        <end position="376"/>
    </location>
</feature>
<dbReference type="AlphaFoldDB" id="A0A8H8A2H4"/>
<gene>
    <name evidence="4" type="ORF">BJ554DRAFT_6994</name>
</gene>
<protein>
    <submittedName>
        <fullName evidence="4">Cytochrome c oxidase assembly protein PET191-domain-containing protein</fullName>
    </submittedName>
</protein>
<reference evidence="4 5" key="1">
    <citation type="journal article" name="Sci. Rep.">
        <title>Genome-scale phylogenetic analyses confirm Olpidium as the closest living zoosporic fungus to the non-flagellated, terrestrial fungi.</title>
        <authorList>
            <person name="Chang Y."/>
            <person name="Rochon D."/>
            <person name="Sekimoto S."/>
            <person name="Wang Y."/>
            <person name="Chovatia M."/>
            <person name="Sandor L."/>
            <person name="Salamov A."/>
            <person name="Grigoriev I.V."/>
            <person name="Stajich J.E."/>
            <person name="Spatafora J.W."/>
        </authorList>
    </citation>
    <scope>NUCLEOTIDE SEQUENCE [LARGE SCALE GENOMIC DNA]</scope>
    <source>
        <strain evidence="4">S191</strain>
    </source>
</reference>
<dbReference type="PANTHER" id="PTHR28627">
    <property type="entry name" value="CYTOCHROME C OXIDASE ASSEMBLY FACTOR 5"/>
    <property type="match status" value="1"/>
</dbReference>
<feature type="region of interest" description="Disordered" evidence="3">
    <location>
        <begin position="1"/>
        <end position="68"/>
    </location>
</feature>
<keyword evidence="2" id="KW-1015">Disulfide bond</keyword>
<feature type="non-terminal residue" evidence="4">
    <location>
        <position position="1"/>
    </location>
</feature>
<name>A0A8H8A2H4_9FUNG</name>
<evidence type="ECO:0000256" key="3">
    <source>
        <dbReference type="SAM" id="MobiDB-lite"/>
    </source>
</evidence>
<feature type="compositionally biased region" description="Basic and acidic residues" evidence="3">
    <location>
        <begin position="1"/>
        <end position="27"/>
    </location>
</feature>
<keyword evidence="5" id="KW-1185">Reference proteome</keyword>